<organism evidence="3 4">
    <name type="scientific">Musa acuminata subsp. malaccensis</name>
    <name type="common">Wild banana</name>
    <name type="synonym">Musa malaccensis</name>
    <dbReference type="NCBI Taxonomy" id="214687"/>
    <lineage>
        <taxon>Eukaryota</taxon>
        <taxon>Viridiplantae</taxon>
        <taxon>Streptophyta</taxon>
        <taxon>Embryophyta</taxon>
        <taxon>Tracheophyta</taxon>
        <taxon>Spermatophyta</taxon>
        <taxon>Magnoliopsida</taxon>
        <taxon>Liliopsida</taxon>
        <taxon>Zingiberales</taxon>
        <taxon>Musaceae</taxon>
        <taxon>Musa</taxon>
    </lineage>
</organism>
<evidence type="ECO:0000313" key="3">
    <source>
        <dbReference type="EnsemblPlants" id="Ma06_p27200.1"/>
    </source>
</evidence>
<feature type="region of interest" description="Disordered" evidence="1">
    <location>
        <begin position="1"/>
        <end position="42"/>
    </location>
</feature>
<proteinExistence type="predicted"/>
<evidence type="ECO:0000256" key="1">
    <source>
        <dbReference type="SAM" id="MobiDB-lite"/>
    </source>
</evidence>
<gene>
    <name evidence="2" type="ORF">GSMUA_173370.1</name>
</gene>
<protein>
    <submittedName>
        <fullName evidence="2">(wild Malaysian banana) hypothetical protein</fullName>
    </submittedName>
</protein>
<evidence type="ECO:0000313" key="2">
    <source>
        <dbReference type="EMBL" id="CAG1847542.1"/>
    </source>
</evidence>
<name>A0A804JKZ4_MUSAM</name>
<dbReference type="EnsemblPlants" id="Ma06_t27200.1">
    <property type="protein sequence ID" value="Ma06_p27200.1"/>
    <property type="gene ID" value="Ma06_g27200"/>
</dbReference>
<accession>A0A804JKZ4</accession>
<dbReference type="Proteomes" id="UP000012960">
    <property type="component" value="Unplaced"/>
</dbReference>
<dbReference type="InParanoid" id="A0A804JKZ4"/>
<keyword evidence="4" id="KW-1185">Reference proteome</keyword>
<dbReference type="AlphaFoldDB" id="A0A804JKZ4"/>
<evidence type="ECO:0000313" key="4">
    <source>
        <dbReference type="Proteomes" id="UP000012960"/>
    </source>
</evidence>
<feature type="compositionally biased region" description="Basic and acidic residues" evidence="1">
    <location>
        <begin position="9"/>
        <end position="33"/>
    </location>
</feature>
<reference evidence="2" key="1">
    <citation type="submission" date="2021-03" db="EMBL/GenBank/DDBJ databases">
        <authorList>
            <consortium name="Genoscope - CEA"/>
            <person name="William W."/>
        </authorList>
    </citation>
    <scope>NUCLEOTIDE SEQUENCE</scope>
    <source>
        <strain evidence="2">Doubled-haploid Pahang</strain>
    </source>
</reference>
<sequence length="71" mass="8369">MEYEGEGEGEGKRSQIERRLESFSREQKDGGKRRGEKPKRKPALTIYMKTLGSSHNKVRFFMCLRFLTFSH</sequence>
<dbReference type="EMBL" id="HG996471">
    <property type="protein sequence ID" value="CAG1847542.1"/>
    <property type="molecule type" value="Genomic_DNA"/>
</dbReference>
<reference evidence="3" key="2">
    <citation type="submission" date="2021-05" db="UniProtKB">
        <authorList>
            <consortium name="EnsemblPlants"/>
        </authorList>
    </citation>
    <scope>IDENTIFICATION</scope>
    <source>
        <strain evidence="3">subsp. malaccensis</strain>
    </source>
</reference>
<dbReference type="Gramene" id="Ma06_t27200.1">
    <property type="protein sequence ID" value="Ma06_p27200.1"/>
    <property type="gene ID" value="Ma06_g27200"/>
</dbReference>